<gene>
    <name evidence="2" type="ORF">DQG23_10600</name>
</gene>
<dbReference type="EMBL" id="QMFB01000004">
    <property type="protein sequence ID" value="RAV21729.1"/>
    <property type="molecule type" value="Genomic_DNA"/>
</dbReference>
<dbReference type="Proteomes" id="UP000250369">
    <property type="component" value="Unassembled WGS sequence"/>
</dbReference>
<evidence type="ECO:0000256" key="1">
    <source>
        <dbReference type="SAM" id="Phobius"/>
    </source>
</evidence>
<organism evidence="2 3">
    <name type="scientific">Paenibacillus contaminans</name>
    <dbReference type="NCBI Taxonomy" id="450362"/>
    <lineage>
        <taxon>Bacteria</taxon>
        <taxon>Bacillati</taxon>
        <taxon>Bacillota</taxon>
        <taxon>Bacilli</taxon>
        <taxon>Bacillales</taxon>
        <taxon>Paenibacillaceae</taxon>
        <taxon>Paenibacillus</taxon>
    </lineage>
</organism>
<comment type="caution">
    <text evidence="2">The sequence shown here is derived from an EMBL/GenBank/DDBJ whole genome shotgun (WGS) entry which is preliminary data.</text>
</comment>
<dbReference type="PANTHER" id="PTHR37814:SF1">
    <property type="entry name" value="MEMBRANE PROTEIN"/>
    <property type="match status" value="1"/>
</dbReference>
<protein>
    <recommendedName>
        <fullName evidence="4">Transporter</fullName>
    </recommendedName>
</protein>
<keyword evidence="1" id="KW-0812">Transmembrane</keyword>
<reference evidence="2 3" key="1">
    <citation type="journal article" date="2009" name="Int. J. Syst. Evol. Microbiol.">
        <title>Paenibacillus contaminans sp. nov., isolated from a contaminated laboratory plate.</title>
        <authorList>
            <person name="Chou J.H."/>
            <person name="Lee J.H."/>
            <person name="Lin M.C."/>
            <person name="Chang P.S."/>
            <person name="Arun A.B."/>
            <person name="Young C.C."/>
            <person name="Chen W.M."/>
        </authorList>
    </citation>
    <scope>NUCLEOTIDE SEQUENCE [LARGE SCALE GENOMIC DNA]</scope>
    <source>
        <strain evidence="2 3">CKOBP-6</strain>
    </source>
</reference>
<feature type="transmembrane region" description="Helical" evidence="1">
    <location>
        <begin position="82"/>
        <end position="109"/>
    </location>
</feature>
<evidence type="ECO:0000313" key="2">
    <source>
        <dbReference type="EMBL" id="RAV21729.1"/>
    </source>
</evidence>
<keyword evidence="3" id="KW-1185">Reference proteome</keyword>
<dbReference type="AlphaFoldDB" id="A0A329MP98"/>
<proteinExistence type="predicted"/>
<dbReference type="Gene3D" id="1.10.4160.10">
    <property type="entry name" value="Hydantoin permease"/>
    <property type="match status" value="1"/>
</dbReference>
<keyword evidence="1" id="KW-1133">Transmembrane helix</keyword>
<keyword evidence="1" id="KW-0472">Membrane</keyword>
<feature type="transmembrane region" description="Helical" evidence="1">
    <location>
        <begin position="214"/>
        <end position="236"/>
    </location>
</feature>
<dbReference type="OrthoDB" id="4424890at2"/>
<feature type="transmembrane region" description="Helical" evidence="1">
    <location>
        <begin position="182"/>
        <end position="202"/>
    </location>
</feature>
<feature type="transmembrane region" description="Helical" evidence="1">
    <location>
        <begin position="262"/>
        <end position="286"/>
    </location>
</feature>
<evidence type="ECO:0000313" key="3">
    <source>
        <dbReference type="Proteomes" id="UP000250369"/>
    </source>
</evidence>
<accession>A0A329MP98</accession>
<feature type="transmembrane region" description="Helical" evidence="1">
    <location>
        <begin position="321"/>
        <end position="339"/>
    </location>
</feature>
<sequence>MRKVVQIVQVAFTYIGTVVGAGFASGQEILQFFTKYGWMATATIAFATLLFTWLGIKLMLLANELNAKSYEDLIKELFGARLGGWIGLFMLVILFGVSTVMLAGAGSLFSEHLHLSYQTGLIITMILAYFIIAKGMQAIVAVNSLVVPVMLVFTAAIVWATWELPGAQNWLVLESDYPLHRIWFSPLLYAAFNMASAQAVLVPLGSAIRDRSAIFWGGLLGGLGIGIMLLACHFALSAQMPGIMQFEIPMGHIIYPLGTTVVFMYIAVIYGEIFTTLVADVYGLSLQLEQRTKWNQKAIIAIILAAAYSVSQIGFSKLLSTLYPLFGVVSLIWFVSIVWRRENRLPRNT</sequence>
<feature type="transmembrane region" description="Helical" evidence="1">
    <location>
        <begin position="139"/>
        <end position="162"/>
    </location>
</feature>
<feature type="transmembrane region" description="Helical" evidence="1">
    <location>
        <begin position="298"/>
        <end position="315"/>
    </location>
</feature>
<dbReference type="InterPro" id="IPR038728">
    <property type="entry name" value="YkvI-like"/>
</dbReference>
<feature type="transmembrane region" description="Helical" evidence="1">
    <location>
        <begin position="115"/>
        <end position="132"/>
    </location>
</feature>
<dbReference type="PANTHER" id="PTHR37814">
    <property type="entry name" value="CONSERVED MEMBRANE PROTEIN"/>
    <property type="match status" value="1"/>
</dbReference>
<evidence type="ECO:0008006" key="4">
    <source>
        <dbReference type="Google" id="ProtNLM"/>
    </source>
</evidence>
<feature type="transmembrane region" description="Helical" evidence="1">
    <location>
        <begin position="36"/>
        <end position="61"/>
    </location>
</feature>
<name>A0A329MP98_9BACL</name>